<evidence type="ECO:0000259" key="14">
    <source>
        <dbReference type="PROSITE" id="PS51761"/>
    </source>
</evidence>
<evidence type="ECO:0000313" key="16">
    <source>
        <dbReference type="Proteomes" id="UP001302745"/>
    </source>
</evidence>
<evidence type="ECO:0000256" key="6">
    <source>
        <dbReference type="ARBA" id="ARBA00022729"/>
    </source>
</evidence>
<feature type="domain" description="GH11" evidence="14">
    <location>
        <begin position="27"/>
        <end position="215"/>
    </location>
</feature>
<evidence type="ECO:0000256" key="11">
    <source>
        <dbReference type="PROSITE-ProRule" id="PRU01097"/>
    </source>
</evidence>
<keyword evidence="5 11" id="KW-0858">Xylan degradation</keyword>
<comment type="catalytic activity">
    <reaction evidence="1 11">
        <text>Endohydrolysis of (1-&gt;4)-beta-D-xylosidic linkages in xylans.</text>
        <dbReference type="EC" id="3.2.1.8"/>
    </reaction>
</comment>
<keyword evidence="12" id="KW-0472">Membrane</keyword>
<evidence type="ECO:0000256" key="4">
    <source>
        <dbReference type="ARBA" id="ARBA00012590"/>
    </source>
</evidence>
<proteinExistence type="inferred from homology"/>
<feature type="transmembrane region" description="Helical" evidence="12">
    <location>
        <begin position="413"/>
        <end position="435"/>
    </location>
</feature>
<evidence type="ECO:0000256" key="9">
    <source>
        <dbReference type="ARBA" id="ARBA00023295"/>
    </source>
</evidence>
<reference evidence="15" key="1">
    <citation type="journal article" date="2023" name="Mol. Phylogenet. Evol.">
        <title>Genome-scale phylogeny and comparative genomics of the fungal order Sordariales.</title>
        <authorList>
            <person name="Hensen N."/>
            <person name="Bonometti L."/>
            <person name="Westerberg I."/>
            <person name="Brannstrom I.O."/>
            <person name="Guillou S."/>
            <person name="Cros-Aarteil S."/>
            <person name="Calhoun S."/>
            <person name="Haridas S."/>
            <person name="Kuo A."/>
            <person name="Mondo S."/>
            <person name="Pangilinan J."/>
            <person name="Riley R."/>
            <person name="LaButti K."/>
            <person name="Andreopoulos B."/>
            <person name="Lipzen A."/>
            <person name="Chen C."/>
            <person name="Yan M."/>
            <person name="Daum C."/>
            <person name="Ng V."/>
            <person name="Clum A."/>
            <person name="Steindorff A."/>
            <person name="Ohm R.A."/>
            <person name="Martin F."/>
            <person name="Silar P."/>
            <person name="Natvig D.O."/>
            <person name="Lalanne C."/>
            <person name="Gautier V."/>
            <person name="Ament-Velasquez S.L."/>
            <person name="Kruys A."/>
            <person name="Hutchinson M.I."/>
            <person name="Powell A.J."/>
            <person name="Barry K."/>
            <person name="Miller A.N."/>
            <person name="Grigoriev I.V."/>
            <person name="Debuchy R."/>
            <person name="Gladieux P."/>
            <person name="Hiltunen Thoren M."/>
            <person name="Johannesson H."/>
        </authorList>
    </citation>
    <scope>NUCLEOTIDE SEQUENCE</scope>
    <source>
        <strain evidence="15">CBS 538.74</strain>
    </source>
</reference>
<feature type="transmembrane region" description="Helical" evidence="12">
    <location>
        <begin position="331"/>
        <end position="350"/>
    </location>
</feature>
<dbReference type="GO" id="GO:0045493">
    <property type="term" value="P:xylan catabolic process"/>
    <property type="evidence" value="ECO:0007669"/>
    <property type="project" value="UniProtKB-UniRule"/>
</dbReference>
<protein>
    <recommendedName>
        <fullName evidence="4 11">endo-1,4-beta-xylanase</fullName>
        <ecNumber evidence="4 11">3.2.1.8</ecNumber>
    </recommendedName>
</protein>
<feature type="signal peptide" evidence="13">
    <location>
        <begin position="1"/>
        <end position="18"/>
    </location>
</feature>
<evidence type="ECO:0000256" key="8">
    <source>
        <dbReference type="ARBA" id="ARBA00023277"/>
    </source>
</evidence>
<dbReference type="Pfam" id="PF00457">
    <property type="entry name" value="Glyco_hydro_11"/>
    <property type="match status" value="1"/>
</dbReference>
<evidence type="ECO:0000256" key="3">
    <source>
        <dbReference type="ARBA" id="ARBA00007792"/>
    </source>
</evidence>
<dbReference type="EC" id="3.2.1.8" evidence="4 11"/>
<reference evidence="15" key="2">
    <citation type="submission" date="2023-05" db="EMBL/GenBank/DDBJ databases">
        <authorList>
            <consortium name="Lawrence Berkeley National Laboratory"/>
            <person name="Steindorff A."/>
            <person name="Hensen N."/>
            <person name="Bonometti L."/>
            <person name="Westerberg I."/>
            <person name="Brannstrom I.O."/>
            <person name="Guillou S."/>
            <person name="Cros-Aarteil S."/>
            <person name="Calhoun S."/>
            <person name="Haridas S."/>
            <person name="Kuo A."/>
            <person name="Mondo S."/>
            <person name="Pangilinan J."/>
            <person name="Riley R."/>
            <person name="Labutti K."/>
            <person name="Andreopoulos B."/>
            <person name="Lipzen A."/>
            <person name="Chen C."/>
            <person name="Yanf M."/>
            <person name="Daum C."/>
            <person name="Ng V."/>
            <person name="Clum A."/>
            <person name="Ohm R."/>
            <person name="Martin F."/>
            <person name="Silar P."/>
            <person name="Natvig D."/>
            <person name="Lalanne C."/>
            <person name="Gautier V."/>
            <person name="Ament-Velasquez S.L."/>
            <person name="Kruys A."/>
            <person name="Hutchinson M.I."/>
            <person name="Powell A.J."/>
            <person name="Barry K."/>
            <person name="Miller A.N."/>
            <person name="Grigoriev I.V."/>
            <person name="Debuchy R."/>
            <person name="Gladieux P."/>
            <person name="Thoren M.H."/>
            <person name="Johannesson H."/>
        </authorList>
    </citation>
    <scope>NUCLEOTIDE SEQUENCE</scope>
    <source>
        <strain evidence="15">CBS 538.74</strain>
    </source>
</reference>
<feature type="active site" description="Proton donor" evidence="11">
    <location>
        <position position="202"/>
    </location>
</feature>
<dbReference type="InterPro" id="IPR013320">
    <property type="entry name" value="ConA-like_dom_sf"/>
</dbReference>
<comment type="pathway">
    <text evidence="2 11">Glycan degradation; xylan degradation.</text>
</comment>
<evidence type="ECO:0000256" key="12">
    <source>
        <dbReference type="SAM" id="Phobius"/>
    </source>
</evidence>
<dbReference type="PANTHER" id="PTHR46828">
    <property type="entry name" value="ENDO-1,4-BETA-XYLANASE A-RELATED"/>
    <property type="match status" value="1"/>
</dbReference>
<keyword evidence="16" id="KW-1185">Reference proteome</keyword>
<evidence type="ECO:0000256" key="10">
    <source>
        <dbReference type="ARBA" id="ARBA00023326"/>
    </source>
</evidence>
<keyword evidence="9 11" id="KW-0326">Glycosidase</keyword>
<keyword evidence="10 11" id="KW-0624">Polysaccharide degradation</keyword>
<evidence type="ECO:0000256" key="7">
    <source>
        <dbReference type="ARBA" id="ARBA00022801"/>
    </source>
</evidence>
<evidence type="ECO:0000313" key="15">
    <source>
        <dbReference type="EMBL" id="KAK4153464.1"/>
    </source>
</evidence>
<evidence type="ECO:0000256" key="2">
    <source>
        <dbReference type="ARBA" id="ARBA00004851"/>
    </source>
</evidence>
<feature type="chain" id="PRO_5043017075" description="endo-1,4-beta-xylanase" evidence="13">
    <location>
        <begin position="19"/>
        <end position="535"/>
    </location>
</feature>
<dbReference type="PRINTS" id="PR00911">
    <property type="entry name" value="GLHYDRLASE11"/>
</dbReference>
<gene>
    <name evidence="15" type="ORF">C8A00DRAFT_43643</name>
</gene>
<comment type="caution">
    <text evidence="15">The sequence shown here is derived from an EMBL/GenBank/DDBJ whole genome shotgun (WGS) entry which is preliminary data.</text>
</comment>
<evidence type="ECO:0000256" key="5">
    <source>
        <dbReference type="ARBA" id="ARBA00022651"/>
    </source>
</evidence>
<sequence>MVKFSLLAASLVAPTVLAGPLPGPQTKTQNELDPRQGGYYFQNWSEGGSNIRCNNGAGSSYSANWNSKGGFVCGKGWSYGGNRAIKYSGSYNATGPGYLAVYGWTRNPLIEYYVIEAHADLAPNEPWTSKGTFTSDEGEYEVFTSTRVNKPSIEGTRTFQQYWSVRKEQRVGGTVTTQKHFDQWSKMGMRLGNHDYVIMATEGYTADGGPGSSGSANINLQQSEDASPFRTVASTMPSPRATPTEGLSDGAALLRPIRGFANYASRALRSAAYPIRGIWYFLRHPEFYPLFVSRLLPLSIISFLVYLILFTFVFLPQFLFLLIFHGRAGAAINTTVLVLGEGLVIIQGLFEGFFVDESRVDVFDATLINHGLTDLIAPQRVLFVDAPNAVRMLGKPTSRAEYQPWSIKQIIELIVFLPLNLVPYVGTIAFIMITGSRLGKLSHHRWFVLKGLNKKDIKRELKLRRWEYLWFGTVAMILELIPILSFFFLLTSTTGAAMWAAKMEEKARIRVGRPVTHEHHAHHDAEGPVYHDDPV</sequence>
<evidence type="ECO:0000256" key="13">
    <source>
        <dbReference type="SAM" id="SignalP"/>
    </source>
</evidence>
<dbReference type="PANTHER" id="PTHR46828:SF2">
    <property type="entry name" value="ENDO-1,4-BETA-XYLANASE A-RELATED"/>
    <property type="match status" value="1"/>
</dbReference>
<dbReference type="InterPro" id="IPR018208">
    <property type="entry name" value="GH11_AS_1"/>
</dbReference>
<comment type="similarity">
    <text evidence="3 11">Belongs to the glycosyl hydrolase 11 (cellulase G) family.</text>
</comment>
<dbReference type="PROSITE" id="PS51761">
    <property type="entry name" value="GH11_3"/>
    <property type="match status" value="1"/>
</dbReference>
<dbReference type="AlphaFoldDB" id="A0AAN6VLF9"/>
<keyword evidence="12" id="KW-1133">Transmembrane helix</keyword>
<keyword evidence="12" id="KW-0812">Transmembrane</keyword>
<accession>A0AAN6VLF9</accession>
<dbReference type="EMBL" id="MU856940">
    <property type="protein sequence ID" value="KAK4153464.1"/>
    <property type="molecule type" value="Genomic_DNA"/>
</dbReference>
<name>A0AAN6VLF9_9PEZI</name>
<evidence type="ECO:0000256" key="1">
    <source>
        <dbReference type="ARBA" id="ARBA00000681"/>
    </source>
</evidence>
<dbReference type="Gene3D" id="2.60.120.180">
    <property type="match status" value="1"/>
</dbReference>
<dbReference type="PROSITE" id="PS00776">
    <property type="entry name" value="GH11_1"/>
    <property type="match status" value="1"/>
</dbReference>
<dbReference type="SUPFAM" id="SSF49899">
    <property type="entry name" value="Concanavalin A-like lectins/glucanases"/>
    <property type="match status" value="1"/>
</dbReference>
<dbReference type="InterPro" id="IPR033123">
    <property type="entry name" value="GH11_dom"/>
</dbReference>
<feature type="active site" description="Nucleophile" evidence="11">
    <location>
        <position position="111"/>
    </location>
</feature>
<dbReference type="InterPro" id="IPR001137">
    <property type="entry name" value="Glyco_hydro_11"/>
</dbReference>
<dbReference type="Proteomes" id="UP001302745">
    <property type="component" value="Unassembled WGS sequence"/>
</dbReference>
<feature type="transmembrane region" description="Helical" evidence="12">
    <location>
        <begin position="303"/>
        <end position="324"/>
    </location>
</feature>
<keyword evidence="8 11" id="KW-0119">Carbohydrate metabolism</keyword>
<dbReference type="InterPro" id="IPR013319">
    <property type="entry name" value="GH11/12"/>
</dbReference>
<keyword evidence="7 11" id="KW-0378">Hydrolase</keyword>
<dbReference type="GO" id="GO:0031176">
    <property type="term" value="F:endo-1,4-beta-xylanase activity"/>
    <property type="evidence" value="ECO:0007669"/>
    <property type="project" value="UniProtKB-UniRule"/>
</dbReference>
<feature type="transmembrane region" description="Helical" evidence="12">
    <location>
        <begin position="468"/>
        <end position="490"/>
    </location>
</feature>
<organism evidence="15 16">
    <name type="scientific">Chaetomidium leptoderma</name>
    <dbReference type="NCBI Taxonomy" id="669021"/>
    <lineage>
        <taxon>Eukaryota</taxon>
        <taxon>Fungi</taxon>
        <taxon>Dikarya</taxon>
        <taxon>Ascomycota</taxon>
        <taxon>Pezizomycotina</taxon>
        <taxon>Sordariomycetes</taxon>
        <taxon>Sordariomycetidae</taxon>
        <taxon>Sordariales</taxon>
        <taxon>Chaetomiaceae</taxon>
        <taxon>Chaetomidium</taxon>
    </lineage>
</organism>
<keyword evidence="6 13" id="KW-0732">Signal</keyword>